<proteinExistence type="predicted"/>
<dbReference type="Proteomes" id="UP000053144">
    <property type="component" value="Chromosome 7"/>
</dbReference>
<name>A0A0L9UVX8_PHAAN</name>
<feature type="compositionally biased region" description="Polar residues" evidence="1">
    <location>
        <begin position="18"/>
        <end position="27"/>
    </location>
</feature>
<accession>A0A0L9UVX8</accession>
<gene>
    <name evidence="2" type="ORF">LR48_Vigan07g043600</name>
</gene>
<evidence type="ECO:0000256" key="1">
    <source>
        <dbReference type="SAM" id="MobiDB-lite"/>
    </source>
</evidence>
<evidence type="ECO:0000313" key="2">
    <source>
        <dbReference type="EMBL" id="KOM46732.1"/>
    </source>
</evidence>
<dbReference type="AlphaFoldDB" id="A0A0L9UVX8"/>
<sequence>MLDRPRLGRPTRYGLNLARTNSPTPSNVRRRAYGHPPEVVRPSRCLCRPFYRTTSREERPTNEPPGDCIEVRPPNEATVDRVEDRPPNVVTGSSIGRTNARFIRANARVTLIDQITNHCSSSKLTWFRGLHPSGTRGKLKLKDEDPPLRQDRRRAGELRTAQPHTSETVCFSY</sequence>
<feature type="region of interest" description="Disordered" evidence="1">
    <location>
        <begin position="1"/>
        <end position="34"/>
    </location>
</feature>
<reference evidence="3" key="1">
    <citation type="journal article" date="2015" name="Proc. Natl. Acad. Sci. U.S.A.">
        <title>Genome sequencing of adzuki bean (Vigna angularis) provides insight into high starch and low fat accumulation and domestication.</title>
        <authorList>
            <person name="Yang K."/>
            <person name="Tian Z."/>
            <person name="Chen C."/>
            <person name="Luo L."/>
            <person name="Zhao B."/>
            <person name="Wang Z."/>
            <person name="Yu L."/>
            <person name="Li Y."/>
            <person name="Sun Y."/>
            <person name="Li W."/>
            <person name="Chen Y."/>
            <person name="Li Y."/>
            <person name="Zhang Y."/>
            <person name="Ai D."/>
            <person name="Zhao J."/>
            <person name="Shang C."/>
            <person name="Ma Y."/>
            <person name="Wu B."/>
            <person name="Wang M."/>
            <person name="Gao L."/>
            <person name="Sun D."/>
            <person name="Zhang P."/>
            <person name="Guo F."/>
            <person name="Wang W."/>
            <person name="Li Y."/>
            <person name="Wang J."/>
            <person name="Varshney R.K."/>
            <person name="Wang J."/>
            <person name="Ling H.Q."/>
            <person name="Wan P."/>
        </authorList>
    </citation>
    <scope>NUCLEOTIDE SEQUENCE</scope>
    <source>
        <strain evidence="3">cv. Jingnong 6</strain>
    </source>
</reference>
<evidence type="ECO:0000313" key="3">
    <source>
        <dbReference type="Proteomes" id="UP000053144"/>
    </source>
</evidence>
<dbReference type="Gramene" id="KOM46732">
    <property type="protein sequence ID" value="KOM46732"/>
    <property type="gene ID" value="LR48_Vigan07g043600"/>
</dbReference>
<organism evidence="2 3">
    <name type="scientific">Phaseolus angularis</name>
    <name type="common">Azuki bean</name>
    <name type="synonym">Vigna angularis</name>
    <dbReference type="NCBI Taxonomy" id="3914"/>
    <lineage>
        <taxon>Eukaryota</taxon>
        <taxon>Viridiplantae</taxon>
        <taxon>Streptophyta</taxon>
        <taxon>Embryophyta</taxon>
        <taxon>Tracheophyta</taxon>
        <taxon>Spermatophyta</taxon>
        <taxon>Magnoliopsida</taxon>
        <taxon>eudicotyledons</taxon>
        <taxon>Gunneridae</taxon>
        <taxon>Pentapetalae</taxon>
        <taxon>rosids</taxon>
        <taxon>fabids</taxon>
        <taxon>Fabales</taxon>
        <taxon>Fabaceae</taxon>
        <taxon>Papilionoideae</taxon>
        <taxon>50 kb inversion clade</taxon>
        <taxon>NPAAA clade</taxon>
        <taxon>indigoferoid/millettioid clade</taxon>
        <taxon>Phaseoleae</taxon>
        <taxon>Vigna</taxon>
    </lineage>
</organism>
<protein>
    <submittedName>
        <fullName evidence="2">Uncharacterized protein</fullName>
    </submittedName>
</protein>
<dbReference type="EMBL" id="CM003377">
    <property type="protein sequence ID" value="KOM46732.1"/>
    <property type="molecule type" value="Genomic_DNA"/>
</dbReference>